<dbReference type="GO" id="GO:0015562">
    <property type="term" value="F:efflux transmembrane transporter activity"/>
    <property type="evidence" value="ECO:0007669"/>
    <property type="project" value="InterPro"/>
</dbReference>
<keyword evidence="9" id="KW-0732">Signal</keyword>
<dbReference type="EMBL" id="FNNJ01000008">
    <property type="protein sequence ID" value="SDX70292.1"/>
    <property type="molecule type" value="Genomic_DNA"/>
</dbReference>
<gene>
    <name evidence="10" type="ORF">SAMN05444411_10882</name>
</gene>
<evidence type="ECO:0000256" key="9">
    <source>
        <dbReference type="SAM" id="SignalP"/>
    </source>
</evidence>
<evidence type="ECO:0000256" key="1">
    <source>
        <dbReference type="ARBA" id="ARBA00004442"/>
    </source>
</evidence>
<comment type="similarity">
    <text evidence="2">Belongs to the outer membrane factor (OMF) (TC 1.B.17) family.</text>
</comment>
<reference evidence="10 11" key="1">
    <citation type="submission" date="2016-10" db="EMBL/GenBank/DDBJ databases">
        <authorList>
            <person name="de Groot N.N."/>
        </authorList>
    </citation>
    <scope>NUCLEOTIDE SEQUENCE [LARGE SCALE GENOMIC DNA]</scope>
    <source>
        <strain evidence="10 11">DSM 24956</strain>
    </source>
</reference>
<evidence type="ECO:0000313" key="11">
    <source>
        <dbReference type="Proteomes" id="UP000199595"/>
    </source>
</evidence>
<dbReference type="STRING" id="762486.SAMN05444411_10882"/>
<accession>A0A1H3DUS7</accession>
<dbReference type="GO" id="GO:1990281">
    <property type="term" value="C:efflux pump complex"/>
    <property type="evidence" value="ECO:0007669"/>
    <property type="project" value="TreeGrafter"/>
</dbReference>
<keyword evidence="7" id="KW-0998">Cell outer membrane</keyword>
<sequence>MKKTLTITFALLASLIINAQESISLSLEQAIDYALKNSYSAINANRDIDIAKKQKWETTTIGLPQISATVDYQNWIKQQVSLIPAEFFGGVEGEFSEVAFGTKQNISATATLNQLIFDGSYIVGLQSAKVYLQISENSLEKTELSIREAVINAYGNVLLSEESIEILKNNIISVEKTLNETNEMYKNGFTEEEDVEQLKITLASIKSNLSRTVRLTKLAYQMLNITLGIDIKTNTTLTDKLNDLAQKSSEYDFLAQSFNIEDHIDYKIAKNTERSNELLVKLEQSKALPSLSAFVNFGYAGYGQNFDFLKKEQQWFDSSLFGVSLNVPIFSSLGRSASTQQAKIELDKAKTNLTQTQQNLMLNLESAKTEYNFNIEELETSKQNLALANRIEKKQQIKYVEGISSSFELAEAQRQLYSMQQNYLQAMLNVIASKATLDNALNKPLN</sequence>
<evidence type="ECO:0000313" key="10">
    <source>
        <dbReference type="EMBL" id="SDX70292.1"/>
    </source>
</evidence>
<dbReference type="Pfam" id="PF02321">
    <property type="entry name" value="OEP"/>
    <property type="match status" value="2"/>
</dbReference>
<evidence type="ECO:0000256" key="6">
    <source>
        <dbReference type="ARBA" id="ARBA00023136"/>
    </source>
</evidence>
<keyword evidence="4" id="KW-1134">Transmembrane beta strand</keyword>
<keyword evidence="6" id="KW-0472">Membrane</keyword>
<feature type="chain" id="PRO_5011547142" evidence="9">
    <location>
        <begin position="20"/>
        <end position="446"/>
    </location>
</feature>
<dbReference type="OrthoDB" id="367883at2"/>
<dbReference type="GO" id="GO:0015288">
    <property type="term" value="F:porin activity"/>
    <property type="evidence" value="ECO:0007669"/>
    <property type="project" value="TreeGrafter"/>
</dbReference>
<evidence type="ECO:0000256" key="3">
    <source>
        <dbReference type="ARBA" id="ARBA00022448"/>
    </source>
</evidence>
<dbReference type="InterPro" id="IPR003423">
    <property type="entry name" value="OMP_efflux"/>
</dbReference>
<protein>
    <submittedName>
        <fullName evidence="10">Outer membrane protein TolC</fullName>
    </submittedName>
</protein>
<keyword evidence="8" id="KW-0175">Coiled coil</keyword>
<dbReference type="PANTHER" id="PTHR30026">
    <property type="entry name" value="OUTER MEMBRANE PROTEIN TOLC"/>
    <property type="match status" value="1"/>
</dbReference>
<keyword evidence="5" id="KW-0812">Transmembrane</keyword>
<dbReference type="PANTHER" id="PTHR30026:SF20">
    <property type="entry name" value="OUTER MEMBRANE PROTEIN TOLC"/>
    <property type="match status" value="1"/>
</dbReference>
<feature type="signal peptide" evidence="9">
    <location>
        <begin position="1"/>
        <end position="19"/>
    </location>
</feature>
<evidence type="ECO:0000256" key="4">
    <source>
        <dbReference type="ARBA" id="ARBA00022452"/>
    </source>
</evidence>
<evidence type="ECO:0000256" key="7">
    <source>
        <dbReference type="ARBA" id="ARBA00023237"/>
    </source>
</evidence>
<evidence type="ECO:0000256" key="5">
    <source>
        <dbReference type="ARBA" id="ARBA00022692"/>
    </source>
</evidence>
<keyword evidence="11" id="KW-1185">Reference proteome</keyword>
<dbReference type="RefSeq" id="WP_090124518.1">
    <property type="nucleotide sequence ID" value="NZ_FNNJ01000008.1"/>
</dbReference>
<dbReference type="GO" id="GO:0009279">
    <property type="term" value="C:cell outer membrane"/>
    <property type="evidence" value="ECO:0007669"/>
    <property type="project" value="UniProtKB-SubCell"/>
</dbReference>
<organism evidence="10 11">
    <name type="scientific">Lutibacter oricola</name>
    <dbReference type="NCBI Taxonomy" id="762486"/>
    <lineage>
        <taxon>Bacteria</taxon>
        <taxon>Pseudomonadati</taxon>
        <taxon>Bacteroidota</taxon>
        <taxon>Flavobacteriia</taxon>
        <taxon>Flavobacteriales</taxon>
        <taxon>Flavobacteriaceae</taxon>
        <taxon>Lutibacter</taxon>
    </lineage>
</organism>
<keyword evidence="3" id="KW-0813">Transport</keyword>
<name>A0A1H3DUS7_9FLAO</name>
<dbReference type="SUPFAM" id="SSF56954">
    <property type="entry name" value="Outer membrane efflux proteins (OEP)"/>
    <property type="match status" value="1"/>
</dbReference>
<proteinExistence type="inferred from homology"/>
<evidence type="ECO:0000256" key="8">
    <source>
        <dbReference type="SAM" id="Coils"/>
    </source>
</evidence>
<dbReference type="InterPro" id="IPR051906">
    <property type="entry name" value="TolC-like"/>
</dbReference>
<feature type="coiled-coil region" evidence="8">
    <location>
        <begin position="339"/>
        <end position="395"/>
    </location>
</feature>
<dbReference type="Gene3D" id="1.20.1600.10">
    <property type="entry name" value="Outer membrane efflux proteins (OEP)"/>
    <property type="match status" value="1"/>
</dbReference>
<dbReference type="AlphaFoldDB" id="A0A1H3DUS7"/>
<comment type="subcellular location">
    <subcellularLocation>
        <location evidence="1">Cell outer membrane</location>
    </subcellularLocation>
</comment>
<evidence type="ECO:0000256" key="2">
    <source>
        <dbReference type="ARBA" id="ARBA00007613"/>
    </source>
</evidence>
<dbReference type="Proteomes" id="UP000199595">
    <property type="component" value="Unassembled WGS sequence"/>
</dbReference>